<keyword evidence="3" id="KW-1185">Reference proteome</keyword>
<feature type="signal peptide" evidence="1">
    <location>
        <begin position="1"/>
        <end position="16"/>
    </location>
</feature>
<reference evidence="2 3" key="1">
    <citation type="journal article" date="2018" name="Mycol. Prog.">
        <title>Coniella lustricola, a new species from submerged detritus.</title>
        <authorList>
            <person name="Raudabaugh D.B."/>
            <person name="Iturriaga T."/>
            <person name="Carver A."/>
            <person name="Mondo S."/>
            <person name="Pangilinan J."/>
            <person name="Lipzen A."/>
            <person name="He G."/>
            <person name="Amirebrahimi M."/>
            <person name="Grigoriev I.V."/>
            <person name="Miller A.N."/>
        </authorList>
    </citation>
    <scope>NUCLEOTIDE SEQUENCE [LARGE SCALE GENOMIC DNA]</scope>
    <source>
        <strain evidence="2 3">B22-T-1</strain>
    </source>
</reference>
<organism evidence="2 3">
    <name type="scientific">Coniella lustricola</name>
    <dbReference type="NCBI Taxonomy" id="2025994"/>
    <lineage>
        <taxon>Eukaryota</taxon>
        <taxon>Fungi</taxon>
        <taxon>Dikarya</taxon>
        <taxon>Ascomycota</taxon>
        <taxon>Pezizomycotina</taxon>
        <taxon>Sordariomycetes</taxon>
        <taxon>Sordariomycetidae</taxon>
        <taxon>Diaporthales</taxon>
        <taxon>Schizoparmaceae</taxon>
        <taxon>Coniella</taxon>
    </lineage>
</organism>
<feature type="chain" id="PRO_5015486896" description="Secreted protein" evidence="1">
    <location>
        <begin position="17"/>
        <end position="72"/>
    </location>
</feature>
<sequence>MFVGLALAVIWPPVCTRSHSIVWFVLGPSPSQAARKHVRKSWQVQIDVLAKRSVQSHQRLTLSRKLLRERAR</sequence>
<gene>
    <name evidence="2" type="ORF">BD289DRAFT_423936</name>
</gene>
<accession>A0A2T3AJ32</accession>
<dbReference type="Proteomes" id="UP000241462">
    <property type="component" value="Unassembled WGS sequence"/>
</dbReference>
<proteinExistence type="predicted"/>
<dbReference type="InParanoid" id="A0A2T3AJ32"/>
<evidence type="ECO:0000313" key="3">
    <source>
        <dbReference type="Proteomes" id="UP000241462"/>
    </source>
</evidence>
<protein>
    <recommendedName>
        <fullName evidence="4">Secreted protein</fullName>
    </recommendedName>
</protein>
<name>A0A2T3AJ32_9PEZI</name>
<evidence type="ECO:0008006" key="4">
    <source>
        <dbReference type="Google" id="ProtNLM"/>
    </source>
</evidence>
<evidence type="ECO:0000313" key="2">
    <source>
        <dbReference type="EMBL" id="PSS00578.1"/>
    </source>
</evidence>
<keyword evidence="1" id="KW-0732">Signal</keyword>
<dbReference type="EMBL" id="KZ678383">
    <property type="protein sequence ID" value="PSS00578.1"/>
    <property type="molecule type" value="Genomic_DNA"/>
</dbReference>
<dbReference type="AlphaFoldDB" id="A0A2T3AJ32"/>
<evidence type="ECO:0000256" key="1">
    <source>
        <dbReference type="SAM" id="SignalP"/>
    </source>
</evidence>